<comment type="caution">
    <text evidence="2">The sequence shown here is derived from an EMBL/GenBank/DDBJ whole genome shotgun (WGS) entry which is preliminary data.</text>
</comment>
<evidence type="ECO:0000313" key="2">
    <source>
        <dbReference type="EMBL" id="OGB85441.1"/>
    </source>
</evidence>
<sequence length="645" mass="71334">MRRILGLALVLMWLAACVKPTDQSAVEPGNGRLVRWSDQTADSPKKIIFIPGCVTTTDPHGLNPAELEDYFSIKTGNFEQLGPEMFGAKVSALAEYWFYGYYPNQDIAKIADDLSRTIAGNRNFGDNCAIAVVAHSEGAVVGWLLDQRYQNVAGGALLGGPILSTPIAHKNVRDQAVEKTFPVLYAKLIPLFDRLAVGTEQLAVSYPESKTPHSRLKFFVGRIATPSVSFWERNINLVDALLAERGFMGGIQDNRQFAELGATLIAQSAWGSDSKMDRRSDGLVPVSSGILNGQVPFYQILDGYDHWDLVSGKGDLALDRLTLEWLDQVLRLRSNWVETDLPATPDIIELPNDGNGALAWARFAYINPDGQLTLADENWERSYTLSIAGVHGHPQFDDTGESLAFDVDDDGVSNIYVWSGVAAHQISFDGQSRCPAWSPNDRWLTYQSASNLLVHRLANDDRAVVATDITLIAPPVWTVDQLLGRLYIVDSSNELRWVSPRERNAAATNLIQSNCSRPFLVKGPIGGMIVIGLGSAVDSQRITVVTGLLAKHLSVEVRYDPAQWNIEQNDTDVVLTLDRQFNFSEAAYDPVYNHLYLVGEWDRVSGIYLLDIQSFLDCTKAEPDLSEFFWLTKEGASQLAIKPSR</sequence>
<dbReference type="InterPro" id="IPR011042">
    <property type="entry name" value="6-blade_b-propeller_TolB-like"/>
</dbReference>
<dbReference type="SUPFAM" id="SSF53474">
    <property type="entry name" value="alpha/beta-Hydrolases"/>
    <property type="match status" value="1"/>
</dbReference>
<dbReference type="Proteomes" id="UP000179010">
    <property type="component" value="Unassembled WGS sequence"/>
</dbReference>
<dbReference type="Gene3D" id="2.120.10.30">
    <property type="entry name" value="TolB, C-terminal domain"/>
    <property type="match status" value="1"/>
</dbReference>
<protein>
    <recommendedName>
        <fullName evidence="4">DUF676 domain-containing protein</fullName>
    </recommendedName>
</protein>
<evidence type="ECO:0000256" key="1">
    <source>
        <dbReference type="SAM" id="SignalP"/>
    </source>
</evidence>
<accession>A0A1F4PP29</accession>
<keyword evidence="1" id="KW-0732">Signal</keyword>
<evidence type="ECO:0000313" key="3">
    <source>
        <dbReference type="Proteomes" id="UP000179010"/>
    </source>
</evidence>
<feature type="signal peptide" evidence="1">
    <location>
        <begin position="1"/>
        <end position="18"/>
    </location>
</feature>
<proteinExistence type="predicted"/>
<dbReference type="EMBL" id="METE01000004">
    <property type="protein sequence ID" value="OGB85441.1"/>
    <property type="molecule type" value="Genomic_DNA"/>
</dbReference>
<dbReference type="STRING" id="1798539.A2994_02375"/>
<reference evidence="2 3" key="1">
    <citation type="journal article" date="2016" name="Nat. Commun.">
        <title>Thousands of microbial genomes shed light on interconnected biogeochemical processes in an aquifer system.</title>
        <authorList>
            <person name="Anantharaman K."/>
            <person name="Brown C.T."/>
            <person name="Hug L.A."/>
            <person name="Sharon I."/>
            <person name="Castelle C.J."/>
            <person name="Probst A.J."/>
            <person name="Thomas B.C."/>
            <person name="Singh A."/>
            <person name="Wilkins M.J."/>
            <person name="Karaoz U."/>
            <person name="Brodie E.L."/>
            <person name="Williams K.H."/>
            <person name="Hubbard S.S."/>
            <person name="Banfield J.F."/>
        </authorList>
    </citation>
    <scope>NUCLEOTIDE SEQUENCE [LARGE SCALE GENOMIC DNA]</scope>
</reference>
<dbReference type="InterPro" id="IPR029058">
    <property type="entry name" value="AB_hydrolase_fold"/>
</dbReference>
<evidence type="ECO:0008006" key="4">
    <source>
        <dbReference type="Google" id="ProtNLM"/>
    </source>
</evidence>
<organism evidence="2 3">
    <name type="scientific">candidate division Kazan bacterium RIFCSPLOWO2_01_FULL_48_13</name>
    <dbReference type="NCBI Taxonomy" id="1798539"/>
    <lineage>
        <taxon>Bacteria</taxon>
        <taxon>Bacteria division Kazan-3B-28</taxon>
    </lineage>
</organism>
<feature type="chain" id="PRO_5009513300" description="DUF676 domain-containing protein" evidence="1">
    <location>
        <begin position="19"/>
        <end position="645"/>
    </location>
</feature>
<dbReference type="AlphaFoldDB" id="A0A1F4PP29"/>
<dbReference type="SUPFAM" id="SSF50960">
    <property type="entry name" value="TolB, C-terminal domain"/>
    <property type="match status" value="1"/>
</dbReference>
<name>A0A1F4PP29_UNCK3</name>
<dbReference type="Gene3D" id="3.40.50.1820">
    <property type="entry name" value="alpha/beta hydrolase"/>
    <property type="match status" value="1"/>
</dbReference>
<dbReference type="PROSITE" id="PS51257">
    <property type="entry name" value="PROKAR_LIPOPROTEIN"/>
    <property type="match status" value="1"/>
</dbReference>
<gene>
    <name evidence="2" type="ORF">A2994_02375</name>
</gene>